<organism evidence="6 7">
    <name type="scientific">Streptomyces spirodelae</name>
    <dbReference type="NCBI Taxonomy" id="2812904"/>
    <lineage>
        <taxon>Bacteria</taxon>
        <taxon>Bacillati</taxon>
        <taxon>Actinomycetota</taxon>
        <taxon>Actinomycetes</taxon>
        <taxon>Kitasatosporales</taxon>
        <taxon>Streptomycetaceae</taxon>
        <taxon>Streptomyces</taxon>
    </lineage>
</organism>
<dbReference type="EMBL" id="JAFFZN010000027">
    <property type="protein sequence ID" value="MBO8188828.1"/>
    <property type="molecule type" value="Genomic_DNA"/>
</dbReference>
<keyword evidence="7" id="KW-1185">Reference proteome</keyword>
<dbReference type="InterPro" id="IPR000524">
    <property type="entry name" value="Tscrpt_reg_HTH_GntR"/>
</dbReference>
<dbReference type="Proteomes" id="UP001518976">
    <property type="component" value="Unassembled WGS sequence"/>
</dbReference>
<evidence type="ECO:0000313" key="6">
    <source>
        <dbReference type="EMBL" id="MBO8188828.1"/>
    </source>
</evidence>
<evidence type="ECO:0000256" key="2">
    <source>
        <dbReference type="ARBA" id="ARBA00023125"/>
    </source>
</evidence>
<dbReference type="InterPro" id="IPR036390">
    <property type="entry name" value="WH_DNA-bd_sf"/>
</dbReference>
<evidence type="ECO:0000256" key="4">
    <source>
        <dbReference type="SAM" id="MobiDB-lite"/>
    </source>
</evidence>
<dbReference type="InterPro" id="IPR036388">
    <property type="entry name" value="WH-like_DNA-bd_sf"/>
</dbReference>
<keyword evidence="3" id="KW-0804">Transcription</keyword>
<evidence type="ECO:0000256" key="3">
    <source>
        <dbReference type="ARBA" id="ARBA00023163"/>
    </source>
</evidence>
<reference evidence="6 7" key="1">
    <citation type="submission" date="2021-02" db="EMBL/GenBank/DDBJ databases">
        <title>Streptomyces spirodelae sp. nov., isolated from duckweed.</title>
        <authorList>
            <person name="Saimee Y."/>
            <person name="Duangmal K."/>
        </authorList>
    </citation>
    <scope>NUCLEOTIDE SEQUENCE [LARGE SCALE GENOMIC DNA]</scope>
    <source>
        <strain evidence="6 7">DW4-2</strain>
    </source>
</reference>
<dbReference type="CDD" id="cd07377">
    <property type="entry name" value="WHTH_GntR"/>
    <property type="match status" value="1"/>
</dbReference>
<evidence type="ECO:0000256" key="1">
    <source>
        <dbReference type="ARBA" id="ARBA00023015"/>
    </source>
</evidence>
<comment type="caution">
    <text evidence="6">The sequence shown here is derived from an EMBL/GenBank/DDBJ whole genome shotgun (WGS) entry which is preliminary data.</text>
</comment>
<dbReference type="RefSeq" id="WP_209267595.1">
    <property type="nucleotide sequence ID" value="NZ_JAFFZN010000027.1"/>
</dbReference>
<evidence type="ECO:0000259" key="5">
    <source>
        <dbReference type="PROSITE" id="PS50949"/>
    </source>
</evidence>
<accession>A0ABS3X0A1</accession>
<dbReference type="PANTHER" id="PTHR44846:SF17">
    <property type="entry name" value="GNTR-FAMILY TRANSCRIPTIONAL REGULATOR"/>
    <property type="match status" value="1"/>
</dbReference>
<dbReference type="InterPro" id="IPR050679">
    <property type="entry name" value="Bact_HTH_transcr_reg"/>
</dbReference>
<name>A0ABS3X0A1_9ACTN</name>
<proteinExistence type="predicted"/>
<dbReference type="PRINTS" id="PR00035">
    <property type="entry name" value="HTHGNTR"/>
</dbReference>
<dbReference type="SMART" id="SM00345">
    <property type="entry name" value="HTH_GNTR"/>
    <property type="match status" value="1"/>
</dbReference>
<keyword evidence="2" id="KW-0238">DNA-binding</keyword>
<dbReference type="PANTHER" id="PTHR44846">
    <property type="entry name" value="MANNOSYL-D-GLYCERATE TRANSPORT/METABOLISM SYSTEM REPRESSOR MNGR-RELATED"/>
    <property type="match status" value="1"/>
</dbReference>
<protein>
    <submittedName>
        <fullName evidence="6">GntR family transcriptional regulator</fullName>
    </submittedName>
</protein>
<dbReference type="PROSITE" id="PS50949">
    <property type="entry name" value="HTH_GNTR"/>
    <property type="match status" value="1"/>
</dbReference>
<gene>
    <name evidence="6" type="ORF">JW592_25655</name>
</gene>
<feature type="domain" description="HTH gntR-type" evidence="5">
    <location>
        <begin position="7"/>
        <end position="75"/>
    </location>
</feature>
<sequence>MAETSAGPAYRLLAERLRRQIADGDLPVGSALPSARELIKQYGGSTTVVRDALKILREEGLIYGHPGKAVYVQATPEEAASDRASLEEVAHGLSEVREQLASVGSAATDIAQVKKELSELRRSVAVLQSQLIELYGRVGQPYPHDKAPIKDQAAAPARKRAVGD</sequence>
<evidence type="ECO:0000313" key="7">
    <source>
        <dbReference type="Proteomes" id="UP001518976"/>
    </source>
</evidence>
<dbReference type="Gene3D" id="1.10.10.10">
    <property type="entry name" value="Winged helix-like DNA-binding domain superfamily/Winged helix DNA-binding domain"/>
    <property type="match status" value="1"/>
</dbReference>
<feature type="region of interest" description="Disordered" evidence="4">
    <location>
        <begin position="142"/>
        <end position="164"/>
    </location>
</feature>
<keyword evidence="1" id="KW-0805">Transcription regulation</keyword>
<dbReference type="Pfam" id="PF00392">
    <property type="entry name" value="GntR"/>
    <property type="match status" value="1"/>
</dbReference>
<dbReference type="SUPFAM" id="SSF46785">
    <property type="entry name" value="Winged helix' DNA-binding domain"/>
    <property type="match status" value="1"/>
</dbReference>